<keyword evidence="2" id="KW-1185">Reference proteome</keyword>
<evidence type="ECO:0000313" key="2">
    <source>
        <dbReference type="Proteomes" id="UP000677913"/>
    </source>
</evidence>
<name>A0A8J7WNC7_9ACTN</name>
<gene>
    <name evidence="1" type="ORF">KGA66_07500</name>
</gene>
<evidence type="ECO:0000313" key="1">
    <source>
        <dbReference type="EMBL" id="MBS2962882.1"/>
    </source>
</evidence>
<comment type="caution">
    <text evidence="1">The sequence shown here is derived from an EMBL/GenBank/DDBJ whole genome shotgun (WGS) entry which is preliminary data.</text>
</comment>
<proteinExistence type="predicted"/>
<dbReference type="EMBL" id="JAGSXH010000017">
    <property type="protein sequence ID" value="MBS2962882.1"/>
    <property type="molecule type" value="Genomic_DNA"/>
</dbReference>
<sequence length="390" mass="41879">MHPSAQSPEAGPAGLVDHHCHGVVRRDLDRTGFELLLTEAGPLGPASGSVFDSQIGFAVRRWCAPLLDLEPHAAPDDYLARRAELGHAAVTARFLRAAGLSALCVDTGFEPEPLLSPRRLGEEAGAAAYEIVRLEHVAEQTAPGATAAGFADAVRARLAEHARTAVGFKSIAAYRHGLALAPERPSAAQVSAAAGRWLARESGRGDVDGRVPRLSDETLHRFLVWCAVDLALPVQFHVGYGDADVNLDRCDPLLLTPLLRAIEPTGVPVLLLHNYPFHRHAGFLAQVFSNVFLDVGLATHNLGRASRTLVAEALELAPFGKFLYSSDAFGLPELYYLGAALFRRALAAFLDAGVEDDAWSAADAARVARLIASQNAHRVYRLEPQRLAAR</sequence>
<protein>
    <submittedName>
        <fullName evidence="1">Amidohydrolase</fullName>
    </submittedName>
</protein>
<dbReference type="PANTHER" id="PTHR43383:SF2">
    <property type="entry name" value="AMIDOHYDROLASE 2 FAMILY PROTEIN"/>
    <property type="match status" value="1"/>
</dbReference>
<dbReference type="PANTHER" id="PTHR43383">
    <property type="entry name" value="NODULIN 6"/>
    <property type="match status" value="1"/>
</dbReference>
<dbReference type="SUPFAM" id="SSF51556">
    <property type="entry name" value="Metallo-dependent hydrolases"/>
    <property type="match status" value="1"/>
</dbReference>
<dbReference type="AlphaFoldDB" id="A0A8J7WNC7"/>
<dbReference type="Gene3D" id="3.20.20.140">
    <property type="entry name" value="Metal-dependent hydrolases"/>
    <property type="match status" value="1"/>
</dbReference>
<reference evidence="1" key="1">
    <citation type="submission" date="2021-04" db="EMBL/GenBank/DDBJ databases">
        <title>Genome based classification of Actinospica acidithermotolerans sp. nov., an actinobacterium isolated from an Indonesian hot spring.</title>
        <authorList>
            <person name="Kusuma A.B."/>
            <person name="Putra K.E."/>
            <person name="Nafisah S."/>
            <person name="Loh J."/>
            <person name="Nouioui I."/>
            <person name="Goodfellow M."/>
        </authorList>
    </citation>
    <scope>NUCLEOTIDE SEQUENCE</scope>
    <source>
        <strain evidence="1">DSM 45618</strain>
    </source>
</reference>
<organism evidence="1 2">
    <name type="scientific">Actinocrinis puniceicyclus</name>
    <dbReference type="NCBI Taxonomy" id="977794"/>
    <lineage>
        <taxon>Bacteria</taxon>
        <taxon>Bacillati</taxon>
        <taxon>Actinomycetota</taxon>
        <taxon>Actinomycetes</taxon>
        <taxon>Catenulisporales</taxon>
        <taxon>Actinospicaceae</taxon>
        <taxon>Actinocrinis</taxon>
    </lineage>
</organism>
<dbReference type="Proteomes" id="UP000677913">
    <property type="component" value="Unassembled WGS sequence"/>
</dbReference>
<dbReference type="InterPro" id="IPR032466">
    <property type="entry name" value="Metal_Hydrolase"/>
</dbReference>
<accession>A0A8J7WNC7</accession>